<protein>
    <submittedName>
        <fullName evidence="2">Uncharacterized protein</fullName>
    </submittedName>
</protein>
<proteinExistence type="predicted"/>
<keyword evidence="3" id="KW-1185">Reference proteome</keyword>
<evidence type="ECO:0000256" key="1">
    <source>
        <dbReference type="SAM" id="MobiDB-lite"/>
    </source>
</evidence>
<name>A0A2K3PYP0_9HYPO</name>
<evidence type="ECO:0000313" key="2">
    <source>
        <dbReference type="EMBL" id="PNY20403.1"/>
    </source>
</evidence>
<dbReference type="OrthoDB" id="5236816at2759"/>
<evidence type="ECO:0000313" key="3">
    <source>
        <dbReference type="Proteomes" id="UP000236621"/>
    </source>
</evidence>
<feature type="region of interest" description="Disordered" evidence="1">
    <location>
        <begin position="473"/>
        <end position="505"/>
    </location>
</feature>
<feature type="compositionally biased region" description="Polar residues" evidence="1">
    <location>
        <begin position="51"/>
        <end position="68"/>
    </location>
</feature>
<feature type="compositionally biased region" description="Low complexity" evidence="1">
    <location>
        <begin position="69"/>
        <end position="80"/>
    </location>
</feature>
<feature type="region of interest" description="Disordered" evidence="1">
    <location>
        <begin position="139"/>
        <end position="158"/>
    </location>
</feature>
<comment type="caution">
    <text evidence="2">The sequence shown here is derived from an EMBL/GenBank/DDBJ whole genome shotgun (WGS) entry which is preliminary data.</text>
</comment>
<sequence>MSNNSTPPSMLTLESLFQHNAMVAHLRAMVNASSFLRSPSPEESSSLDDTPPTTQLPETATSSSPSSKHMTTQTQTTHTRPMPRRGRRRNTRILCPAKGSLHDILHEHAGTSLFVRPACWIDLHAQLLGARFHELSPCDTPQPTSVAGSPPSRGHMHPSRTITTLSDALTEILVPTALHPALGSNAIKTILSTLWPAPFARPQLLPELHLFFGDRVYRDAAHTQVMWNYPSDGCRSSQGSFMSVSTRPADSYGLSTPTGHNPANLPMMCYIGKKQLASMRKSGFRIAPAPGKGWNEPVIRLQQARSKKLMPANSDHDVQFVAIFLAMAQRHFYATPAPSSRRDSQWSPSRDQPPRQEFQDLKLRILTHDDDTAEFIVYTGHVTAKFLERFNEPLKNPYGEDGEIPGINMDYTRVPIWPILGLRERLGKALGQEIVGPFDPTDMETWENDGMERREAQNSAKRKRAALSEVFNGSCGEETEEEEEAEHLGAKKRCLGEGSPVGVVA</sequence>
<feature type="region of interest" description="Disordered" evidence="1">
    <location>
        <begin position="336"/>
        <end position="355"/>
    </location>
</feature>
<accession>A0A2K3PYP0</accession>
<reference evidence="2 3" key="1">
    <citation type="submission" date="2017-08" db="EMBL/GenBank/DDBJ databases">
        <title>Harnessing the power of phylogenomics to disentangle the directionality and signatures of interkingdom host jumping in the parasitic fungal genus Tolypocladium.</title>
        <authorList>
            <person name="Quandt C.A."/>
            <person name="Patterson W."/>
            <person name="Spatafora J.W."/>
        </authorList>
    </citation>
    <scope>NUCLEOTIDE SEQUENCE [LARGE SCALE GENOMIC DNA]</scope>
    <source>
        <strain evidence="2 3">CBS 113982</strain>
    </source>
</reference>
<organism evidence="2 3">
    <name type="scientific">Tolypocladium capitatum</name>
    <dbReference type="NCBI Taxonomy" id="45235"/>
    <lineage>
        <taxon>Eukaryota</taxon>
        <taxon>Fungi</taxon>
        <taxon>Dikarya</taxon>
        <taxon>Ascomycota</taxon>
        <taxon>Pezizomycotina</taxon>
        <taxon>Sordariomycetes</taxon>
        <taxon>Hypocreomycetidae</taxon>
        <taxon>Hypocreales</taxon>
        <taxon>Ophiocordycipitaceae</taxon>
        <taxon>Tolypocladium</taxon>
    </lineage>
</organism>
<feature type="region of interest" description="Disordered" evidence="1">
    <location>
        <begin position="36"/>
        <end position="89"/>
    </location>
</feature>
<dbReference type="Proteomes" id="UP000236621">
    <property type="component" value="Unassembled WGS sequence"/>
</dbReference>
<dbReference type="AlphaFoldDB" id="A0A2K3PYP0"/>
<dbReference type="EMBL" id="NRSZ01001281">
    <property type="protein sequence ID" value="PNY20403.1"/>
    <property type="molecule type" value="Genomic_DNA"/>
</dbReference>
<gene>
    <name evidence="2" type="ORF">TCAP_07430</name>
</gene>